<evidence type="ECO:0000313" key="2">
    <source>
        <dbReference type="EMBL" id="OBS04165.1"/>
    </source>
</evidence>
<dbReference type="Proteomes" id="UP000093757">
    <property type="component" value="Unassembled WGS sequence"/>
</dbReference>
<feature type="transmembrane region" description="Helical" evidence="1">
    <location>
        <begin position="72"/>
        <end position="95"/>
    </location>
</feature>
<accession>A0A1A6BP95</accession>
<keyword evidence="1" id="KW-0472">Membrane</keyword>
<name>A0A1A6BP95_MYCGO</name>
<sequence length="132" mass="13685">MTQQPVVPRAVWRRSSTDVVFTVVLFVTQFVASALSFVGALGPAMWLMLPGCSDNCDSAAVDHFYGDVTTGVAVVAGGIVAGLLVAVIGSVVAGIRRSVMWIWPGLGVAVVVLTFVVALSLWLDAVPSGKPA</sequence>
<organism evidence="2 3">
    <name type="scientific">Mycobacterium gordonae</name>
    <dbReference type="NCBI Taxonomy" id="1778"/>
    <lineage>
        <taxon>Bacteria</taxon>
        <taxon>Bacillati</taxon>
        <taxon>Actinomycetota</taxon>
        <taxon>Actinomycetes</taxon>
        <taxon>Mycobacteriales</taxon>
        <taxon>Mycobacteriaceae</taxon>
        <taxon>Mycobacterium</taxon>
    </lineage>
</organism>
<dbReference type="OrthoDB" id="4752380at2"/>
<evidence type="ECO:0000313" key="3">
    <source>
        <dbReference type="Proteomes" id="UP000093757"/>
    </source>
</evidence>
<evidence type="ECO:0000256" key="1">
    <source>
        <dbReference type="SAM" id="Phobius"/>
    </source>
</evidence>
<feature type="transmembrane region" description="Helical" evidence="1">
    <location>
        <begin position="19"/>
        <end position="41"/>
    </location>
</feature>
<feature type="transmembrane region" description="Helical" evidence="1">
    <location>
        <begin position="102"/>
        <end position="123"/>
    </location>
</feature>
<dbReference type="RefSeq" id="WP_065131705.1">
    <property type="nucleotide sequence ID" value="NZ_JANFXG010000070.1"/>
</dbReference>
<keyword evidence="1" id="KW-1133">Transmembrane helix</keyword>
<protein>
    <submittedName>
        <fullName evidence="2">Uncharacterized protein</fullName>
    </submittedName>
</protein>
<gene>
    <name evidence="2" type="ORF">A9W98_05745</name>
</gene>
<proteinExistence type="predicted"/>
<reference evidence="2 3" key="1">
    <citation type="submission" date="2016-06" db="EMBL/GenBank/DDBJ databases">
        <authorList>
            <person name="Kjaerup R.B."/>
            <person name="Dalgaard T.S."/>
            <person name="Juul-Madsen H.R."/>
        </authorList>
    </citation>
    <scope>NUCLEOTIDE SEQUENCE [LARGE SCALE GENOMIC DNA]</scope>
    <source>
        <strain evidence="2 3">1245752.6</strain>
    </source>
</reference>
<dbReference type="EMBL" id="MAEM01000003">
    <property type="protein sequence ID" value="OBS04165.1"/>
    <property type="molecule type" value="Genomic_DNA"/>
</dbReference>
<keyword evidence="1" id="KW-0812">Transmembrane</keyword>
<comment type="caution">
    <text evidence="2">The sequence shown here is derived from an EMBL/GenBank/DDBJ whole genome shotgun (WGS) entry which is preliminary data.</text>
</comment>
<dbReference type="AlphaFoldDB" id="A0A1A6BP95"/>